<organism evidence="3 4">
    <name type="scientific">Mucor flavus</name>
    <dbReference type="NCBI Taxonomy" id="439312"/>
    <lineage>
        <taxon>Eukaryota</taxon>
        <taxon>Fungi</taxon>
        <taxon>Fungi incertae sedis</taxon>
        <taxon>Mucoromycota</taxon>
        <taxon>Mucoromycotina</taxon>
        <taxon>Mucoromycetes</taxon>
        <taxon>Mucorales</taxon>
        <taxon>Mucorineae</taxon>
        <taxon>Mucoraceae</taxon>
        <taxon>Mucor</taxon>
    </lineage>
</organism>
<proteinExistence type="predicted"/>
<dbReference type="InterPro" id="IPR000757">
    <property type="entry name" value="Beta-glucanase-like"/>
</dbReference>
<accession>A0ABP9YK56</accession>
<dbReference type="PROSITE" id="PS51762">
    <property type="entry name" value="GH16_2"/>
    <property type="match status" value="1"/>
</dbReference>
<feature type="signal peptide" evidence="1">
    <location>
        <begin position="1"/>
        <end position="18"/>
    </location>
</feature>
<evidence type="ECO:0000313" key="3">
    <source>
        <dbReference type="EMBL" id="GAA5807245.1"/>
    </source>
</evidence>
<gene>
    <name evidence="3" type="ORF">MFLAVUS_000601</name>
</gene>
<evidence type="ECO:0000313" key="4">
    <source>
        <dbReference type="Proteomes" id="UP001473302"/>
    </source>
</evidence>
<dbReference type="Pfam" id="PF26113">
    <property type="entry name" value="GH16_XgeA"/>
    <property type="match status" value="1"/>
</dbReference>
<dbReference type="SUPFAM" id="SSF49899">
    <property type="entry name" value="Concanavalin A-like lectins/glucanases"/>
    <property type="match status" value="1"/>
</dbReference>
<sequence length="308" mass="33136">MLIKLAITTALFSSVANAWSLHSISAGSNFINFFNFYNGADPTHGFVQYVDQSTAAAKNLVYMQGEQTIIKADNTTVTPGGRPSVRIESKSTFNSGLFVLDIEHMPVGCGTWPAFWMFGDNWPNQGEIDIIEGVNEQTTNSVALHTSNGCTMAGVNRPQLGSVKTPNCDVNAPGQGANEGCAVSSGDTRTYGRGFNSNKGGVYATRWTAGQGIQVWFFTRSAIPGDISSNNPNPDSWGLPVATFPFQSCPANKFKDLRIVLNLTFCGDWAGSVYGNAGCPSTCVDFVQNTPSAFGEAYWKINSLKVFQ</sequence>
<reference evidence="3 4" key="1">
    <citation type="submission" date="2024-04" db="EMBL/GenBank/DDBJ databases">
        <title>genome sequences of Mucor flavus KT1a and Helicostylum pulchrum KT1b strains isolated from the surface of a dry-aged beef.</title>
        <authorList>
            <person name="Toyotome T."/>
            <person name="Hosono M."/>
            <person name="Torimaru M."/>
            <person name="Fukuda K."/>
            <person name="Mikami N."/>
        </authorList>
    </citation>
    <scope>NUCLEOTIDE SEQUENCE [LARGE SCALE GENOMIC DNA]</scope>
    <source>
        <strain evidence="3 4">KT1a</strain>
    </source>
</reference>
<keyword evidence="1" id="KW-0732">Signal</keyword>
<dbReference type="InterPro" id="IPR050546">
    <property type="entry name" value="Glycosyl_Hydrlase_16"/>
</dbReference>
<dbReference type="Gene3D" id="2.60.120.200">
    <property type="match status" value="1"/>
</dbReference>
<dbReference type="CDD" id="cd02181">
    <property type="entry name" value="GH16_fungal_Lam16A_glucanase"/>
    <property type="match status" value="1"/>
</dbReference>
<evidence type="ECO:0000259" key="2">
    <source>
        <dbReference type="PROSITE" id="PS51762"/>
    </source>
</evidence>
<evidence type="ECO:0000256" key="1">
    <source>
        <dbReference type="SAM" id="SignalP"/>
    </source>
</evidence>
<name>A0ABP9YK56_9FUNG</name>
<keyword evidence="4" id="KW-1185">Reference proteome</keyword>
<feature type="chain" id="PRO_5046417039" description="GH16 domain-containing protein" evidence="1">
    <location>
        <begin position="19"/>
        <end position="308"/>
    </location>
</feature>
<feature type="domain" description="GH16" evidence="2">
    <location>
        <begin position="17"/>
        <end position="278"/>
    </location>
</feature>
<dbReference type="InterPro" id="IPR013320">
    <property type="entry name" value="ConA-like_dom_sf"/>
</dbReference>
<dbReference type="EMBL" id="BAABUK010000002">
    <property type="protein sequence ID" value="GAA5807245.1"/>
    <property type="molecule type" value="Genomic_DNA"/>
</dbReference>
<comment type="caution">
    <text evidence="3">The sequence shown here is derived from an EMBL/GenBank/DDBJ whole genome shotgun (WGS) entry which is preliminary data.</text>
</comment>
<dbReference type="PANTHER" id="PTHR10963">
    <property type="entry name" value="GLYCOSYL HYDROLASE-RELATED"/>
    <property type="match status" value="1"/>
</dbReference>
<dbReference type="Proteomes" id="UP001473302">
    <property type="component" value="Unassembled WGS sequence"/>
</dbReference>
<dbReference type="PANTHER" id="PTHR10963:SF24">
    <property type="entry name" value="GLYCOSIDASE C21B10.07-RELATED"/>
    <property type="match status" value="1"/>
</dbReference>
<protein>
    <recommendedName>
        <fullName evidence="2">GH16 domain-containing protein</fullName>
    </recommendedName>
</protein>